<reference evidence="2 3" key="1">
    <citation type="submission" date="2021-06" db="EMBL/GenBank/DDBJ databases">
        <title>Caerostris extrusa draft genome.</title>
        <authorList>
            <person name="Kono N."/>
            <person name="Arakawa K."/>
        </authorList>
    </citation>
    <scope>NUCLEOTIDE SEQUENCE [LARGE SCALE GENOMIC DNA]</scope>
</reference>
<protein>
    <recommendedName>
        <fullName evidence="4">NADH dehydrogenase subunit 6</fullName>
    </recommendedName>
</protein>
<feature type="transmembrane region" description="Helical" evidence="1">
    <location>
        <begin position="63"/>
        <end position="84"/>
    </location>
</feature>
<sequence length="102" mass="11067">MSSLLYLSAWSGLSSCLVWSVRRVCLFDLSVNLVWSGLSAYLPACLVCLSICLLYLSAWSGLSVGFVYLICLSIWSGLSVYLPACLVCLSICLSDPSVYLPV</sequence>
<gene>
    <name evidence="2" type="ORF">CEXT_546531</name>
</gene>
<evidence type="ECO:0000313" key="3">
    <source>
        <dbReference type="Proteomes" id="UP001054945"/>
    </source>
</evidence>
<evidence type="ECO:0008006" key="4">
    <source>
        <dbReference type="Google" id="ProtNLM"/>
    </source>
</evidence>
<dbReference type="AlphaFoldDB" id="A0AAV4QNE4"/>
<evidence type="ECO:0000256" key="1">
    <source>
        <dbReference type="SAM" id="Phobius"/>
    </source>
</evidence>
<keyword evidence="1" id="KW-0472">Membrane</keyword>
<organism evidence="2 3">
    <name type="scientific">Caerostris extrusa</name>
    <name type="common">Bark spider</name>
    <name type="synonym">Caerostris bankana</name>
    <dbReference type="NCBI Taxonomy" id="172846"/>
    <lineage>
        <taxon>Eukaryota</taxon>
        <taxon>Metazoa</taxon>
        <taxon>Ecdysozoa</taxon>
        <taxon>Arthropoda</taxon>
        <taxon>Chelicerata</taxon>
        <taxon>Arachnida</taxon>
        <taxon>Araneae</taxon>
        <taxon>Araneomorphae</taxon>
        <taxon>Entelegynae</taxon>
        <taxon>Araneoidea</taxon>
        <taxon>Araneidae</taxon>
        <taxon>Caerostris</taxon>
    </lineage>
</organism>
<proteinExistence type="predicted"/>
<keyword evidence="1" id="KW-0812">Transmembrane</keyword>
<evidence type="ECO:0000313" key="2">
    <source>
        <dbReference type="EMBL" id="GIY09581.1"/>
    </source>
</evidence>
<keyword evidence="1" id="KW-1133">Transmembrane helix</keyword>
<keyword evidence="3" id="KW-1185">Reference proteome</keyword>
<comment type="caution">
    <text evidence="2">The sequence shown here is derived from an EMBL/GenBank/DDBJ whole genome shotgun (WGS) entry which is preliminary data.</text>
</comment>
<name>A0AAV4QNE4_CAEEX</name>
<dbReference type="Proteomes" id="UP001054945">
    <property type="component" value="Unassembled WGS sequence"/>
</dbReference>
<dbReference type="EMBL" id="BPLR01006403">
    <property type="protein sequence ID" value="GIY09581.1"/>
    <property type="molecule type" value="Genomic_DNA"/>
</dbReference>
<accession>A0AAV4QNE4</accession>
<feature type="transmembrane region" description="Helical" evidence="1">
    <location>
        <begin position="33"/>
        <end position="56"/>
    </location>
</feature>